<dbReference type="PANTHER" id="PTHR12147">
    <property type="entry name" value="METALLOPEPTIDASE M28 FAMILY MEMBER"/>
    <property type="match status" value="1"/>
</dbReference>
<dbReference type="InterPro" id="IPR007484">
    <property type="entry name" value="Peptidase_M28"/>
</dbReference>
<reference evidence="2 3" key="1">
    <citation type="submission" date="2016-10" db="EMBL/GenBank/DDBJ databases">
        <authorList>
            <person name="de Groot N.N."/>
        </authorList>
    </citation>
    <scope>NUCLEOTIDE SEQUENCE [LARGE SCALE GENOMIC DNA]</scope>
    <source>
        <strain evidence="2 3">DSM 6793</strain>
    </source>
</reference>
<evidence type="ECO:0000259" key="1">
    <source>
        <dbReference type="Pfam" id="PF04389"/>
    </source>
</evidence>
<keyword evidence="3" id="KW-1185">Reference proteome</keyword>
<dbReference type="InterPro" id="IPR045175">
    <property type="entry name" value="M28_fam"/>
</dbReference>
<accession>A0A1I1LUY8</accession>
<dbReference type="Proteomes" id="UP000199514">
    <property type="component" value="Unassembled WGS sequence"/>
</dbReference>
<dbReference type="EMBL" id="FOLE01000009">
    <property type="protein sequence ID" value="SFC74123.1"/>
    <property type="molecule type" value="Genomic_DNA"/>
</dbReference>
<sequence length="425" mass="47779">MKKYVGWFTVLCWLCWDEPATAQNMQRVRQNLDTLCSAAFGGRGYVQHADSVAAQWLAKQFSVLGLKPLPQQSSYFQRFELSVNTFPQPIKLQIGRRKFRIGEDFIMHEASGSSYFSKLKLCRLDTLWLKEGAAQTDFLQKDWTKTAFWFGSATAKLLLKQKPDVLQKFKQAGAWLEVTDGKLTASIAKEANRPPHFKFKRALFDSTARTLRLEVFAEQIPHYQTQNVVGYVRGTAQPDSFLLVSAHYDHLGTMGKTALFAGANDNASGTTFLLEMAAHYAQNPPKYSIVFVAFAAEEAGLLGSKFFVENPLVPLSRLKFVLNLDLLGTGDEGITVVNGSVFTRAFERLQQINDQRHLLKQIKARGRAANSDHYWFSEKGVPAFFVYTMGGTAAYHDVHDTATQLPLTAYREVFGLLTEFLDTVP</sequence>
<dbReference type="Gene3D" id="3.40.630.10">
    <property type="entry name" value="Zn peptidases"/>
    <property type="match status" value="1"/>
</dbReference>
<dbReference type="RefSeq" id="WP_091514426.1">
    <property type="nucleotide sequence ID" value="NZ_FOLE01000009.1"/>
</dbReference>
<protein>
    <submittedName>
        <fullName evidence="2">Peptidase family M28</fullName>
    </submittedName>
</protein>
<dbReference type="PANTHER" id="PTHR12147:SF26">
    <property type="entry name" value="PEPTIDASE M28 DOMAIN-CONTAINING PROTEIN"/>
    <property type="match status" value="1"/>
</dbReference>
<dbReference type="GO" id="GO:0006508">
    <property type="term" value="P:proteolysis"/>
    <property type="evidence" value="ECO:0007669"/>
    <property type="project" value="InterPro"/>
</dbReference>
<dbReference type="GO" id="GO:0008235">
    <property type="term" value="F:metalloexopeptidase activity"/>
    <property type="evidence" value="ECO:0007669"/>
    <property type="project" value="InterPro"/>
</dbReference>
<evidence type="ECO:0000313" key="2">
    <source>
        <dbReference type="EMBL" id="SFC74123.1"/>
    </source>
</evidence>
<organism evidence="2 3">
    <name type="scientific">Flexibacter flexilis DSM 6793</name>
    <dbReference type="NCBI Taxonomy" id="927664"/>
    <lineage>
        <taxon>Bacteria</taxon>
        <taxon>Pseudomonadati</taxon>
        <taxon>Bacteroidota</taxon>
        <taxon>Cytophagia</taxon>
        <taxon>Cytophagales</taxon>
        <taxon>Flexibacteraceae</taxon>
        <taxon>Flexibacter</taxon>
    </lineage>
</organism>
<evidence type="ECO:0000313" key="3">
    <source>
        <dbReference type="Proteomes" id="UP000199514"/>
    </source>
</evidence>
<feature type="domain" description="Peptidase M28" evidence="1">
    <location>
        <begin position="227"/>
        <end position="417"/>
    </location>
</feature>
<proteinExistence type="predicted"/>
<dbReference type="SUPFAM" id="SSF53187">
    <property type="entry name" value="Zn-dependent exopeptidases"/>
    <property type="match status" value="1"/>
</dbReference>
<dbReference type="AlphaFoldDB" id="A0A1I1LUY8"/>
<name>A0A1I1LUY8_9BACT</name>
<dbReference type="STRING" id="927664.SAMN05421780_10935"/>
<dbReference type="Pfam" id="PF04389">
    <property type="entry name" value="Peptidase_M28"/>
    <property type="match status" value="1"/>
</dbReference>
<gene>
    <name evidence="2" type="ORF">SAMN05421780_10935</name>
</gene>
<dbReference type="OrthoDB" id="1521787at2"/>